<feature type="signal peptide" evidence="1">
    <location>
        <begin position="1"/>
        <end position="19"/>
    </location>
</feature>
<dbReference type="AlphaFoldDB" id="A0A069PC82"/>
<dbReference type="GO" id="GO:0017171">
    <property type="term" value="F:serine hydrolase activity"/>
    <property type="evidence" value="ECO:0007669"/>
    <property type="project" value="TreeGrafter"/>
</dbReference>
<keyword evidence="3" id="KW-0378">Hydrolase</keyword>
<feature type="chain" id="PRO_5001667405" evidence="1">
    <location>
        <begin position="20"/>
        <end position="284"/>
    </location>
</feature>
<protein>
    <submittedName>
        <fullName evidence="3">Alpha/beta hydrolase</fullName>
    </submittedName>
</protein>
<comment type="caution">
    <text evidence="3">The sequence shown here is derived from an EMBL/GenBank/DDBJ whole genome shotgun (WGS) entry which is preliminary data.</text>
</comment>
<dbReference type="InterPro" id="IPR029058">
    <property type="entry name" value="AB_hydrolase_fold"/>
</dbReference>
<organism evidence="3 4">
    <name type="scientific">Caballeronia glathei</name>
    <dbReference type="NCBI Taxonomy" id="60547"/>
    <lineage>
        <taxon>Bacteria</taxon>
        <taxon>Pseudomonadati</taxon>
        <taxon>Pseudomonadota</taxon>
        <taxon>Betaproteobacteria</taxon>
        <taxon>Burkholderiales</taxon>
        <taxon>Burkholderiaceae</taxon>
        <taxon>Caballeronia</taxon>
    </lineage>
</organism>
<keyword evidence="1" id="KW-0732">Signal</keyword>
<evidence type="ECO:0000256" key="1">
    <source>
        <dbReference type="SAM" id="SignalP"/>
    </source>
</evidence>
<keyword evidence="4" id="KW-1185">Reference proteome</keyword>
<dbReference type="Pfam" id="PF12697">
    <property type="entry name" value="Abhydrolase_6"/>
    <property type="match status" value="1"/>
</dbReference>
<name>A0A069PC82_9BURK</name>
<evidence type="ECO:0000259" key="2">
    <source>
        <dbReference type="Pfam" id="PF12697"/>
    </source>
</evidence>
<dbReference type="InterPro" id="IPR000073">
    <property type="entry name" value="AB_hydrolase_1"/>
</dbReference>
<dbReference type="Gene3D" id="3.40.50.1820">
    <property type="entry name" value="alpha/beta hydrolase"/>
    <property type="match status" value="1"/>
</dbReference>
<reference evidence="3 4" key="1">
    <citation type="submission" date="2014-03" db="EMBL/GenBank/DDBJ databases">
        <title>Draft Genome Sequences of Four Burkholderia Strains.</title>
        <authorList>
            <person name="Liu X.Y."/>
            <person name="Li C.X."/>
            <person name="Xu J.H."/>
        </authorList>
    </citation>
    <scope>NUCLEOTIDE SEQUENCE [LARGE SCALE GENOMIC DNA]</scope>
    <source>
        <strain evidence="3 4">DSM 50014</strain>
    </source>
</reference>
<dbReference type="PANTHER" id="PTHR46331">
    <property type="entry name" value="VALACYCLOVIR HYDROLASE"/>
    <property type="match status" value="1"/>
</dbReference>
<accession>A0A069PC82</accession>
<dbReference type="PRINTS" id="PR00111">
    <property type="entry name" value="ABHYDROLASE"/>
</dbReference>
<dbReference type="EMBL" id="JFHC01000100">
    <property type="protein sequence ID" value="KDR38230.1"/>
    <property type="molecule type" value="Genomic_DNA"/>
</dbReference>
<gene>
    <name evidence="3" type="ORF">BG61_02655</name>
</gene>
<proteinExistence type="predicted"/>
<dbReference type="Proteomes" id="UP000027466">
    <property type="component" value="Unassembled WGS sequence"/>
</dbReference>
<sequence length="284" mass="30841">MARALCSILAVCFMQAAQAAPPWQTLPPTPAPVAGAHAAYADVNGIRLSYAVVGHGTPVLLLHGGLANRDYLSLQAKALMAKHQVILVDSRGHGRSSRDAQPYGYDLMADDVVALMDKLNIRKADVVGWSDGGIIGLDLAIRHPDRVGKILAFGANTKTSGVASGFDKIPTFAGFIQRAGVEYRRNSPTPREYDAFVEQIGKMWDSQPNWTDEQLKQIRSPVLIMDGQHDEAIKREHTEYMAATIPGAGLMILPNVSHFAFIQDPAMFNAAMVHFIDDTPAGKR</sequence>
<dbReference type="STRING" id="60547.GCA_000751215_04656"/>
<dbReference type="SUPFAM" id="SSF53474">
    <property type="entry name" value="alpha/beta-Hydrolases"/>
    <property type="match status" value="1"/>
</dbReference>
<dbReference type="PANTHER" id="PTHR46331:SF2">
    <property type="entry name" value="VALACYCLOVIR HYDROLASE"/>
    <property type="match status" value="1"/>
</dbReference>
<feature type="domain" description="AB hydrolase-1" evidence="2">
    <location>
        <begin position="59"/>
        <end position="270"/>
    </location>
</feature>
<evidence type="ECO:0000313" key="3">
    <source>
        <dbReference type="EMBL" id="KDR38230.1"/>
    </source>
</evidence>
<evidence type="ECO:0000313" key="4">
    <source>
        <dbReference type="Proteomes" id="UP000027466"/>
    </source>
</evidence>